<dbReference type="Gene3D" id="2.40.170.20">
    <property type="entry name" value="TonB-dependent receptor, beta-barrel domain"/>
    <property type="match status" value="1"/>
</dbReference>
<evidence type="ECO:0000256" key="6">
    <source>
        <dbReference type="ARBA" id="ARBA00023237"/>
    </source>
</evidence>
<dbReference type="Gene3D" id="2.170.130.10">
    <property type="entry name" value="TonB-dependent receptor, plug domain"/>
    <property type="match status" value="1"/>
</dbReference>
<dbReference type="Pfam" id="PF07660">
    <property type="entry name" value="STN"/>
    <property type="match status" value="1"/>
</dbReference>
<evidence type="ECO:0000313" key="10">
    <source>
        <dbReference type="EMBL" id="PSL47521.1"/>
    </source>
</evidence>
<comment type="subcellular location">
    <subcellularLocation>
        <location evidence="1 7">Cell outer membrane</location>
        <topology evidence="1 7">Multi-pass membrane protein</topology>
    </subcellularLocation>
</comment>
<keyword evidence="5 7" id="KW-0472">Membrane</keyword>
<dbReference type="InterPro" id="IPR037066">
    <property type="entry name" value="Plug_dom_sf"/>
</dbReference>
<dbReference type="InterPro" id="IPR036942">
    <property type="entry name" value="Beta-barrel_TonB_sf"/>
</dbReference>
<keyword evidence="2 7" id="KW-0813">Transport</keyword>
<evidence type="ECO:0000259" key="9">
    <source>
        <dbReference type="SMART" id="SM00965"/>
    </source>
</evidence>
<evidence type="ECO:0000256" key="3">
    <source>
        <dbReference type="ARBA" id="ARBA00022452"/>
    </source>
</evidence>
<keyword evidence="6 7" id="KW-0998">Cell outer membrane</keyword>
<evidence type="ECO:0000256" key="8">
    <source>
        <dbReference type="SAM" id="MobiDB-lite"/>
    </source>
</evidence>
<name>A0A2P8HMT3_CHINA</name>
<dbReference type="SUPFAM" id="SSF49464">
    <property type="entry name" value="Carboxypeptidase regulatory domain-like"/>
    <property type="match status" value="1"/>
</dbReference>
<comment type="similarity">
    <text evidence="7">Belongs to the TonB-dependent receptor family.</text>
</comment>
<dbReference type="NCBIfam" id="TIGR04056">
    <property type="entry name" value="OMP_RagA_SusC"/>
    <property type="match status" value="1"/>
</dbReference>
<evidence type="ECO:0000256" key="1">
    <source>
        <dbReference type="ARBA" id="ARBA00004571"/>
    </source>
</evidence>
<dbReference type="RefSeq" id="WP_211301982.1">
    <property type="nucleotide sequence ID" value="NZ_PYAW01000002.1"/>
</dbReference>
<dbReference type="Proteomes" id="UP000240971">
    <property type="component" value="Unassembled WGS sequence"/>
</dbReference>
<feature type="region of interest" description="Disordered" evidence="8">
    <location>
        <begin position="379"/>
        <end position="406"/>
    </location>
</feature>
<proteinExistence type="inferred from homology"/>
<evidence type="ECO:0000256" key="2">
    <source>
        <dbReference type="ARBA" id="ARBA00022448"/>
    </source>
</evidence>
<protein>
    <submittedName>
        <fullName evidence="10">TonB-linked SusC/RagA family outer membrane protein</fullName>
    </submittedName>
</protein>
<evidence type="ECO:0000256" key="4">
    <source>
        <dbReference type="ARBA" id="ARBA00022692"/>
    </source>
</evidence>
<accession>A0A2P8HMT3</accession>
<sequence>MLKLVFLEWKGKAVPASKLLLTMKLTIFLFLTCLQVQAICFAQETITLQVKETSIRQLLKKVEQQTAYRFVFHDKTLPENKKVTVTVKEATLDAVLTQAFTGTNLAYSLKENGLVVVYANTTTMVVADIIIKGKVKGVDNLPLPGVTVRATGTTAGTLTNSDGTYTLRAPDNATAIQFSLVGYTSQQIEIGNKREVNVTLEEDIKTLNAVTVTGYTNYARNKSTAAAAVVGADKITQVPMATFDQILQGRVPGLVVAAGSGQPGTSATVTLRGVGTINGNASVLYVMDGIPIEAGQFQGINPSDIASVTVLKDASAKAMYGSRGSNGVIVITTKKGKSGKIAVDYKSQYGFSNMTNPKFHMMNTAERLQFEEEIGLETGNSLGPGWDNSKKNPDYATKTPQEQQQSDHILDSLRGINTNWKKLFLQTGKFQEHQLSASGGNDNIRFYTSLNYFDQQGIARRSELKRYSFKNNIDFNAGRLSANINVGLAYSQSSFIEREATAKATNTLAAVYYALPYEYPYAADGTLVPTRDNPLYPVLDQREGSAALEAMLNTSSKDNQLKSVIGTSLNYILAKGLVAKTRLGLDFRETTTEHYINPDSFSGTNVDNGAKGSFGEGVTRNFTLISTSGLTYSKVVATRHDFEVSGYFEFTKNNYRAFDYTGYDIDGRLPGTPAGITPGSPFSPLLGGGRMKSALASYIGVGRYTLDGKYTVNASYRYDGASTVPQNNRWHGFYSVGVGWEIKKENFLKEVSVVNDLRLRASYGTSASPFSTTAPFGYFRTYGTGQYGGNPAIIPTQPGNPAYDWEYAKEFNVGFDLGLWNNRIRLITDVYNKVTNNLFIDQPLSITSGFYTQSLNSGAMRNRGIEMDLQTDVLRKKDFTWTVGFNFAYNKNVITDLGGADEFTQRNSQIVRVGLPYGSHYAPKWAGVDPQTGNGLYYDRQGKKTSDYNETTLSVAEFGTYIPPFTGGFNTAFTWKTFYVNALFTFADKTMRYLNEDYYNENPDFATSNQSVRMLYDRWKKPGDNAILPSFNAGRRFSSRDIQDASYLRLRNVNIGYNFSKKLLANIKFVQGIQVFVQAQNLYTWTKWKSFDPENNNGEGMFDYPSARTYTIGLNVNF</sequence>
<keyword evidence="11" id="KW-1185">Reference proteome</keyword>
<dbReference type="InterPro" id="IPR011662">
    <property type="entry name" value="Secretin/TonB_short_N"/>
</dbReference>
<gene>
    <name evidence="10" type="ORF">CLV51_102378</name>
</gene>
<evidence type="ECO:0000256" key="7">
    <source>
        <dbReference type="PROSITE-ProRule" id="PRU01360"/>
    </source>
</evidence>
<dbReference type="Pfam" id="PF13715">
    <property type="entry name" value="CarbopepD_reg_2"/>
    <property type="match status" value="1"/>
</dbReference>
<dbReference type="InterPro" id="IPR023996">
    <property type="entry name" value="TonB-dep_OMP_SusC/RagA"/>
</dbReference>
<dbReference type="AlphaFoldDB" id="A0A2P8HMT3"/>
<dbReference type="GO" id="GO:0009279">
    <property type="term" value="C:cell outer membrane"/>
    <property type="evidence" value="ECO:0007669"/>
    <property type="project" value="UniProtKB-SubCell"/>
</dbReference>
<keyword evidence="4 7" id="KW-0812">Transmembrane</keyword>
<dbReference type="InterPro" id="IPR039426">
    <property type="entry name" value="TonB-dep_rcpt-like"/>
</dbReference>
<dbReference type="Gene3D" id="2.60.40.1120">
    <property type="entry name" value="Carboxypeptidase-like, regulatory domain"/>
    <property type="match status" value="1"/>
</dbReference>
<keyword evidence="3 7" id="KW-1134">Transmembrane beta strand</keyword>
<organism evidence="10 11">
    <name type="scientific">Chitinophaga niastensis</name>
    <dbReference type="NCBI Taxonomy" id="536980"/>
    <lineage>
        <taxon>Bacteria</taxon>
        <taxon>Pseudomonadati</taxon>
        <taxon>Bacteroidota</taxon>
        <taxon>Chitinophagia</taxon>
        <taxon>Chitinophagales</taxon>
        <taxon>Chitinophagaceae</taxon>
        <taxon>Chitinophaga</taxon>
    </lineage>
</organism>
<dbReference type="InterPro" id="IPR023997">
    <property type="entry name" value="TonB-dep_OMP_SusC/RagA_CS"/>
</dbReference>
<dbReference type="PROSITE" id="PS52016">
    <property type="entry name" value="TONB_DEPENDENT_REC_3"/>
    <property type="match status" value="1"/>
</dbReference>
<dbReference type="InterPro" id="IPR008969">
    <property type="entry name" value="CarboxyPept-like_regulatory"/>
</dbReference>
<dbReference type="Pfam" id="PF07715">
    <property type="entry name" value="Plug"/>
    <property type="match status" value="1"/>
</dbReference>
<dbReference type="SUPFAM" id="SSF56935">
    <property type="entry name" value="Porins"/>
    <property type="match status" value="1"/>
</dbReference>
<reference evidence="10 11" key="1">
    <citation type="submission" date="2018-03" db="EMBL/GenBank/DDBJ databases">
        <title>Genomic Encyclopedia of Archaeal and Bacterial Type Strains, Phase II (KMG-II): from individual species to whole genera.</title>
        <authorList>
            <person name="Goeker M."/>
        </authorList>
    </citation>
    <scope>NUCLEOTIDE SEQUENCE [LARGE SCALE GENOMIC DNA]</scope>
    <source>
        <strain evidence="10 11">DSM 24859</strain>
    </source>
</reference>
<dbReference type="EMBL" id="PYAW01000002">
    <property type="protein sequence ID" value="PSL47521.1"/>
    <property type="molecule type" value="Genomic_DNA"/>
</dbReference>
<dbReference type="NCBIfam" id="TIGR04057">
    <property type="entry name" value="SusC_RagA_signa"/>
    <property type="match status" value="1"/>
</dbReference>
<evidence type="ECO:0000313" key="11">
    <source>
        <dbReference type="Proteomes" id="UP000240971"/>
    </source>
</evidence>
<feature type="domain" description="Secretin/TonB short N-terminal" evidence="9">
    <location>
        <begin position="68"/>
        <end position="119"/>
    </location>
</feature>
<dbReference type="InterPro" id="IPR012910">
    <property type="entry name" value="Plug_dom"/>
</dbReference>
<evidence type="ECO:0000256" key="5">
    <source>
        <dbReference type="ARBA" id="ARBA00023136"/>
    </source>
</evidence>
<comment type="caution">
    <text evidence="10">The sequence shown here is derived from an EMBL/GenBank/DDBJ whole genome shotgun (WGS) entry which is preliminary data.</text>
</comment>
<dbReference type="SMART" id="SM00965">
    <property type="entry name" value="STN"/>
    <property type="match status" value="1"/>
</dbReference>